<evidence type="ECO:0000256" key="5">
    <source>
        <dbReference type="SAM" id="SignalP"/>
    </source>
</evidence>
<dbReference type="PANTHER" id="PTHR11515">
    <property type="entry name" value="GLYCOPROTEIN HORMONE BETA CHAIN"/>
    <property type="match status" value="1"/>
</dbReference>
<dbReference type="Pfam" id="PF00007">
    <property type="entry name" value="Cys_knot"/>
    <property type="match status" value="1"/>
</dbReference>
<evidence type="ECO:0000313" key="8">
    <source>
        <dbReference type="Proteomes" id="UP000230750"/>
    </source>
</evidence>
<dbReference type="GO" id="GO:0005179">
    <property type="term" value="F:hormone activity"/>
    <property type="evidence" value="ECO:0007669"/>
    <property type="project" value="InterPro"/>
</dbReference>
<sequence>MEGRERSVPSGQACRLIFLVFLILIPVCVRGVDPNTATGCFVHTAMKFRAYKDGCRPLDLSINGCWGRCDSYQIPELMPPYVYSVHPCCIHDDYTLVTIPLPDCDPGVDPSFTYRDANGCKCHTIHDSKTAYDYRPDYYIV</sequence>
<reference evidence="7 8" key="1">
    <citation type="journal article" date="2017" name="PLoS Biol.">
        <title>The sea cucumber genome provides insights into morphological evolution and visceral regeneration.</title>
        <authorList>
            <person name="Zhang X."/>
            <person name="Sun L."/>
            <person name="Yuan J."/>
            <person name="Sun Y."/>
            <person name="Gao Y."/>
            <person name="Zhang L."/>
            <person name="Li S."/>
            <person name="Dai H."/>
            <person name="Hamel J.F."/>
            <person name="Liu C."/>
            <person name="Yu Y."/>
            <person name="Liu S."/>
            <person name="Lin W."/>
            <person name="Guo K."/>
            <person name="Jin S."/>
            <person name="Xu P."/>
            <person name="Storey K.B."/>
            <person name="Huan P."/>
            <person name="Zhang T."/>
            <person name="Zhou Y."/>
            <person name="Zhang J."/>
            <person name="Lin C."/>
            <person name="Li X."/>
            <person name="Xing L."/>
            <person name="Huo D."/>
            <person name="Sun M."/>
            <person name="Wang L."/>
            <person name="Mercier A."/>
            <person name="Li F."/>
            <person name="Yang H."/>
            <person name="Xiang J."/>
        </authorList>
    </citation>
    <scope>NUCLEOTIDE SEQUENCE [LARGE SCALE GENOMIC DNA]</scope>
    <source>
        <strain evidence="7">Shaxun</strain>
        <tissue evidence="7">Muscle</tissue>
    </source>
</reference>
<dbReference type="OrthoDB" id="10006958at2759"/>
<comment type="caution">
    <text evidence="7">The sequence shown here is derived from an EMBL/GenBank/DDBJ whole genome shotgun (WGS) entry which is preliminary data.</text>
</comment>
<evidence type="ECO:0000256" key="3">
    <source>
        <dbReference type="ARBA" id="ARBA00022525"/>
    </source>
</evidence>
<evidence type="ECO:0000313" key="7">
    <source>
        <dbReference type="EMBL" id="PIK58116.1"/>
    </source>
</evidence>
<evidence type="ECO:0000259" key="6">
    <source>
        <dbReference type="Pfam" id="PF00007"/>
    </source>
</evidence>
<dbReference type="Proteomes" id="UP000230750">
    <property type="component" value="Unassembled WGS sequence"/>
</dbReference>
<dbReference type="GO" id="GO:0007186">
    <property type="term" value="P:G protein-coupled receptor signaling pathway"/>
    <property type="evidence" value="ECO:0007669"/>
    <property type="project" value="TreeGrafter"/>
</dbReference>
<protein>
    <submittedName>
        <fullName evidence="7">Putative glycoprotein hormone beta-5</fullName>
    </submittedName>
</protein>
<evidence type="ECO:0000256" key="2">
    <source>
        <dbReference type="ARBA" id="ARBA00006552"/>
    </source>
</evidence>
<dbReference type="AlphaFoldDB" id="A0A2G8LCV8"/>
<evidence type="ECO:0000256" key="1">
    <source>
        <dbReference type="ARBA" id="ARBA00004613"/>
    </source>
</evidence>
<dbReference type="InterPro" id="IPR006208">
    <property type="entry name" value="Glyco_hormone_CN"/>
</dbReference>
<evidence type="ECO:0000256" key="4">
    <source>
        <dbReference type="ARBA" id="ARBA00023157"/>
    </source>
</evidence>
<dbReference type="SUPFAM" id="SSF57501">
    <property type="entry name" value="Cystine-knot cytokines"/>
    <property type="match status" value="1"/>
</dbReference>
<keyword evidence="5" id="KW-0732">Signal</keyword>
<proteinExistence type="inferred from homology"/>
<feature type="chain" id="PRO_5013782240" evidence="5">
    <location>
        <begin position="32"/>
        <end position="141"/>
    </location>
</feature>
<comment type="subcellular location">
    <subcellularLocation>
        <location evidence="1">Secreted</location>
    </subcellularLocation>
</comment>
<keyword evidence="8" id="KW-1185">Reference proteome</keyword>
<dbReference type="STRING" id="307972.A0A2G8LCV8"/>
<organism evidence="7 8">
    <name type="scientific">Stichopus japonicus</name>
    <name type="common">Sea cucumber</name>
    <dbReference type="NCBI Taxonomy" id="307972"/>
    <lineage>
        <taxon>Eukaryota</taxon>
        <taxon>Metazoa</taxon>
        <taxon>Echinodermata</taxon>
        <taxon>Eleutherozoa</taxon>
        <taxon>Echinozoa</taxon>
        <taxon>Holothuroidea</taxon>
        <taxon>Aspidochirotacea</taxon>
        <taxon>Aspidochirotida</taxon>
        <taxon>Stichopodidae</taxon>
        <taxon>Apostichopus</taxon>
    </lineage>
</organism>
<dbReference type="CDD" id="cd00069">
    <property type="entry name" value="GHB_like"/>
    <property type="match status" value="1"/>
</dbReference>
<feature type="domain" description="Glycoprotein hormone subunit beta" evidence="6">
    <location>
        <begin position="46"/>
        <end position="133"/>
    </location>
</feature>
<gene>
    <name evidence="7" type="ORF">BSL78_04972</name>
</gene>
<name>A0A2G8LCV8_STIJA</name>
<accession>A0A2G8LCV8</accession>
<dbReference type="GO" id="GO:0005615">
    <property type="term" value="C:extracellular space"/>
    <property type="evidence" value="ECO:0007669"/>
    <property type="project" value="TreeGrafter"/>
</dbReference>
<keyword evidence="3" id="KW-0964">Secreted</keyword>
<dbReference type="Gene3D" id="2.10.90.10">
    <property type="entry name" value="Cystine-knot cytokines"/>
    <property type="match status" value="1"/>
</dbReference>
<keyword evidence="4" id="KW-1015">Disulfide bond</keyword>
<dbReference type="EMBL" id="MRZV01000122">
    <property type="protein sequence ID" value="PIK58116.1"/>
    <property type="molecule type" value="Genomic_DNA"/>
</dbReference>
<dbReference type="GO" id="GO:0005737">
    <property type="term" value="C:cytoplasm"/>
    <property type="evidence" value="ECO:0007669"/>
    <property type="project" value="TreeGrafter"/>
</dbReference>
<dbReference type="PANTHER" id="PTHR11515:SF13">
    <property type="entry name" value="GLYCOPROTEIN HORMONE BETA 5, ISOFORM A"/>
    <property type="match status" value="1"/>
</dbReference>
<dbReference type="InterPro" id="IPR001545">
    <property type="entry name" value="Gonadotropin_bsu"/>
</dbReference>
<comment type="similarity">
    <text evidence="2">Belongs to the glycoprotein hormones subunit beta family.</text>
</comment>
<feature type="signal peptide" evidence="5">
    <location>
        <begin position="1"/>
        <end position="31"/>
    </location>
</feature>
<dbReference type="InterPro" id="IPR029034">
    <property type="entry name" value="Cystine-knot_cytokine"/>
</dbReference>